<dbReference type="GO" id="GO:0005992">
    <property type="term" value="P:trehalose biosynthetic process"/>
    <property type="evidence" value="ECO:0007669"/>
    <property type="project" value="InterPro"/>
</dbReference>
<dbReference type="GeneID" id="11495486"/>
<reference evidence="7 8" key="1">
    <citation type="journal article" date="2011" name="Proc. Natl. Acad. Sci. U.S.A.">
        <title>Evolutionary erosion of yeast sex chromosomes by mating-type switching accidents.</title>
        <authorList>
            <person name="Gordon J.L."/>
            <person name="Armisen D."/>
            <person name="Proux-Wera E."/>
            <person name="Oheigeartaigh S.S."/>
            <person name="Byrne K.P."/>
            <person name="Wolfe K.H."/>
        </authorList>
    </citation>
    <scope>NUCLEOTIDE SEQUENCE [LARGE SCALE GENOMIC DNA]</scope>
    <source>
        <strain evidence="8">ATCC 10597 / BCRC 20456 / CBS 421 / NBRC 0211 / NRRL Y-12639</strain>
    </source>
</reference>
<dbReference type="EMBL" id="HE580267">
    <property type="protein sequence ID" value="CCD22963.1"/>
    <property type="molecule type" value="Genomic_DNA"/>
</dbReference>
<evidence type="ECO:0000256" key="6">
    <source>
        <dbReference type="RuleBase" id="RU362045"/>
    </source>
</evidence>
<comment type="similarity">
    <text evidence="1 6">Belongs to the glycosyltransferase 20 family.</text>
</comment>
<dbReference type="EC" id="2.4.1.15" evidence="6"/>
<gene>
    <name evidence="7" type="primary">NDAI0A08090</name>
    <name evidence="7" type="ordered locus">NDAI_0A08090</name>
</gene>
<dbReference type="FunFam" id="3.40.50.2000:FF:000035">
    <property type="entry name" value="Trehalose-6-phosphate synthase"/>
    <property type="match status" value="1"/>
</dbReference>
<dbReference type="STRING" id="1071378.G0W575"/>
<protein>
    <recommendedName>
        <fullName evidence="6">Trehalose-6-phosphate synthase</fullName>
        <ecNumber evidence="6">2.4.1.15</ecNumber>
    </recommendedName>
    <alternativeName>
        <fullName evidence="6">UDP-glucose-glucosephosphate glucosyltransferase</fullName>
    </alternativeName>
</protein>
<keyword evidence="3 6" id="KW-0808">Transferase</keyword>
<dbReference type="FunFam" id="3.40.50.2000:FF:000007">
    <property type="entry name" value="Trehalose-6-phosphate synthase"/>
    <property type="match status" value="1"/>
</dbReference>
<dbReference type="GO" id="GO:0005946">
    <property type="term" value="C:alpha,alpha-trehalose-phosphate synthase complex (UDP-forming)"/>
    <property type="evidence" value="ECO:0007669"/>
    <property type="project" value="TreeGrafter"/>
</dbReference>
<dbReference type="GO" id="GO:0034605">
    <property type="term" value="P:cellular response to heat"/>
    <property type="evidence" value="ECO:0007669"/>
    <property type="project" value="TreeGrafter"/>
</dbReference>
<dbReference type="CDD" id="cd03788">
    <property type="entry name" value="GT20_TPS"/>
    <property type="match status" value="1"/>
</dbReference>
<sequence>MTQQKTEGNIIVVSNRLPVTITKNEETGQYDYKMSSGGLVTGLQGLKKTSSFQWFGWPGLEIPVEDQAKVKRDLLQKFNAIPVFMSDEIADLHYNGFSNSILWPLFHYHPGEITFDESAWLAYNEANRMFCDVICQTLKEDDVVWVHDYHLMLLPQMLKKWINAKQLMNIKLGWFLHTPFPSSEIYRILPVRQEILRGVLSCDLVGFHTYDYARHFLSAVQRVLNVNTLPNGVEYEGNFVNVAAFPIGIDVDKFTQGLKKKEVIQRIQDLKKKFKGCKIIVGVDRLDYIKGVPQKLHSMEVFLNEHPEWIGKVVLVQLAVPSRGDVEEYQYLRSVVNELVGRINGQFGTVEFVPIHFMHKSIPFEELISLYAVSDVCLVSSTRDGMNLVSYEYIACQEEKKGSLILSEFAGAAQSLNGAMIVNPWNTDELAETIHNALTIADEKKAANWEKLYKYISKYTSAYWGEHFVYELVNGTSSSDGNNLNKSNKPKAAIY</sequence>
<dbReference type="GO" id="GO:0004805">
    <property type="term" value="F:trehalose-phosphatase activity"/>
    <property type="evidence" value="ECO:0007669"/>
    <property type="project" value="TreeGrafter"/>
</dbReference>
<dbReference type="GO" id="GO:0003825">
    <property type="term" value="F:alpha,alpha-trehalose-phosphate synthase (UDP-forming) activity"/>
    <property type="evidence" value="ECO:0007669"/>
    <property type="project" value="UniProtKB-EC"/>
</dbReference>
<evidence type="ECO:0000256" key="1">
    <source>
        <dbReference type="ARBA" id="ARBA00008799"/>
    </source>
</evidence>
<dbReference type="GO" id="GO:0005829">
    <property type="term" value="C:cytosol"/>
    <property type="evidence" value="ECO:0007669"/>
    <property type="project" value="TreeGrafter"/>
</dbReference>
<keyword evidence="2 6" id="KW-0328">Glycosyltransferase</keyword>
<dbReference type="AlphaFoldDB" id="G0W575"/>
<dbReference type="Proteomes" id="UP000000689">
    <property type="component" value="Chromosome 1"/>
</dbReference>
<dbReference type="HOGENOM" id="CLU_002351_7_2_1"/>
<dbReference type="eggNOG" id="KOG1050">
    <property type="taxonomic scope" value="Eukaryota"/>
</dbReference>
<evidence type="ECO:0000313" key="8">
    <source>
        <dbReference type="Proteomes" id="UP000000689"/>
    </source>
</evidence>
<dbReference type="PANTHER" id="PTHR10788:SF106">
    <property type="entry name" value="BCDNA.GH08860"/>
    <property type="match status" value="1"/>
</dbReference>
<accession>G0W575</accession>
<name>G0W575_NAUDC</name>
<dbReference type="OMA" id="VGEPAIH"/>
<dbReference type="Pfam" id="PF00982">
    <property type="entry name" value="Glyco_transf_20"/>
    <property type="match status" value="1"/>
</dbReference>
<dbReference type="SUPFAM" id="SSF53756">
    <property type="entry name" value="UDP-Glycosyltransferase/glycogen phosphorylase"/>
    <property type="match status" value="1"/>
</dbReference>
<evidence type="ECO:0000256" key="5">
    <source>
        <dbReference type="ARBA" id="ARBA00048039"/>
    </source>
</evidence>
<dbReference type="InterPro" id="IPR001830">
    <property type="entry name" value="Glyco_trans_20"/>
</dbReference>
<evidence type="ECO:0000256" key="2">
    <source>
        <dbReference type="ARBA" id="ARBA00022676"/>
    </source>
</evidence>
<dbReference type="OrthoDB" id="755951at2759"/>
<evidence type="ECO:0000256" key="3">
    <source>
        <dbReference type="ARBA" id="ARBA00022679"/>
    </source>
</evidence>
<comment type="pathway">
    <text evidence="4">Carbohydrate biosynthesis.</text>
</comment>
<dbReference type="KEGG" id="ndi:NDAI_0A08090"/>
<dbReference type="Gene3D" id="3.40.50.2000">
    <property type="entry name" value="Glycogen Phosphorylase B"/>
    <property type="match status" value="2"/>
</dbReference>
<evidence type="ECO:0000313" key="7">
    <source>
        <dbReference type="EMBL" id="CCD22963.1"/>
    </source>
</evidence>
<comment type="catalytic activity">
    <reaction evidence="5 6">
        <text>D-glucose 6-phosphate + UDP-alpha-D-glucose = alpha,alpha-trehalose 6-phosphate + UDP + H(+)</text>
        <dbReference type="Rhea" id="RHEA:18889"/>
        <dbReference type="ChEBI" id="CHEBI:15378"/>
        <dbReference type="ChEBI" id="CHEBI:58223"/>
        <dbReference type="ChEBI" id="CHEBI:58429"/>
        <dbReference type="ChEBI" id="CHEBI:58885"/>
        <dbReference type="ChEBI" id="CHEBI:61548"/>
        <dbReference type="EC" id="2.4.1.15"/>
    </reaction>
</comment>
<proteinExistence type="inferred from homology"/>
<keyword evidence="8" id="KW-1185">Reference proteome</keyword>
<dbReference type="InterPro" id="IPR012766">
    <property type="entry name" value="Trehalose_OtsA"/>
</dbReference>
<dbReference type="PANTHER" id="PTHR10788">
    <property type="entry name" value="TREHALOSE-6-PHOSPHATE SYNTHASE"/>
    <property type="match status" value="1"/>
</dbReference>
<dbReference type="NCBIfam" id="TIGR02400">
    <property type="entry name" value="trehalose_OtsA"/>
    <property type="match status" value="1"/>
</dbReference>
<dbReference type="RefSeq" id="XP_003668206.1">
    <property type="nucleotide sequence ID" value="XM_003668158.1"/>
</dbReference>
<organism evidence="7 8">
    <name type="scientific">Naumovozyma dairenensis (strain ATCC 10597 / BCRC 20456 / CBS 421 / NBRC 0211 / NRRL Y-12639)</name>
    <name type="common">Saccharomyces dairenensis</name>
    <dbReference type="NCBI Taxonomy" id="1071378"/>
    <lineage>
        <taxon>Eukaryota</taxon>
        <taxon>Fungi</taxon>
        <taxon>Dikarya</taxon>
        <taxon>Ascomycota</taxon>
        <taxon>Saccharomycotina</taxon>
        <taxon>Saccharomycetes</taxon>
        <taxon>Saccharomycetales</taxon>
        <taxon>Saccharomycetaceae</taxon>
        <taxon>Naumovozyma</taxon>
    </lineage>
</organism>
<evidence type="ECO:0000256" key="4">
    <source>
        <dbReference type="ARBA" id="ARBA00024331"/>
    </source>
</evidence>